<name>A0A383B683_9ZZZZ</name>
<dbReference type="PANTHER" id="PTHR30244:SF34">
    <property type="entry name" value="DTDP-4-AMINO-4,6-DIDEOXYGALACTOSE TRANSAMINASE"/>
    <property type="match status" value="1"/>
</dbReference>
<evidence type="ECO:0000313" key="1">
    <source>
        <dbReference type="EMBL" id="SVE15381.1"/>
    </source>
</evidence>
<organism evidence="1">
    <name type="scientific">marine metagenome</name>
    <dbReference type="NCBI Taxonomy" id="408172"/>
    <lineage>
        <taxon>unclassified sequences</taxon>
        <taxon>metagenomes</taxon>
        <taxon>ecological metagenomes</taxon>
    </lineage>
</organism>
<dbReference type="GO" id="GO:0008483">
    <property type="term" value="F:transaminase activity"/>
    <property type="evidence" value="ECO:0007669"/>
    <property type="project" value="TreeGrafter"/>
</dbReference>
<dbReference type="InterPro" id="IPR000653">
    <property type="entry name" value="DegT/StrS_aminotransferase"/>
</dbReference>
<dbReference type="Gene3D" id="3.40.640.10">
    <property type="entry name" value="Type I PLP-dependent aspartate aminotransferase-like (Major domain)"/>
    <property type="match status" value="1"/>
</dbReference>
<gene>
    <name evidence="1" type="ORF">METZ01_LOCUS468235</name>
</gene>
<accession>A0A383B683</accession>
<sequence length="228" mass="24278">MNTKKLAVEGGKPFVNKKFDLGATYFKEEKEAVARVIDSGTISGFVANSGPKFYGGQKVLELESSFKDFFNTEYAVASNSATSSLHCALAALGIGYGDEVIVPSVSMSASASSILMVGAKPVFIDINNGFCETCKCSTGKLGKKGCFNIDVSKIKENLTKKTKAILVVHLFGKSADMETIMNIAKTNDLYVIEDCAQSPGTKFKGKYVGTFGDVGVFSFNQSKTISSG</sequence>
<dbReference type="GO" id="GO:0000271">
    <property type="term" value="P:polysaccharide biosynthetic process"/>
    <property type="evidence" value="ECO:0007669"/>
    <property type="project" value="TreeGrafter"/>
</dbReference>
<evidence type="ECO:0008006" key="2">
    <source>
        <dbReference type="Google" id="ProtNLM"/>
    </source>
</evidence>
<dbReference type="GO" id="GO:0030170">
    <property type="term" value="F:pyridoxal phosphate binding"/>
    <property type="evidence" value="ECO:0007669"/>
    <property type="project" value="TreeGrafter"/>
</dbReference>
<protein>
    <recommendedName>
        <fullName evidence="2">DegT/DnrJ/EryC1/StrS aminotransferase family protein</fullName>
    </recommendedName>
</protein>
<proteinExistence type="predicted"/>
<feature type="non-terminal residue" evidence="1">
    <location>
        <position position="228"/>
    </location>
</feature>
<dbReference type="InterPro" id="IPR015424">
    <property type="entry name" value="PyrdxlP-dep_Trfase"/>
</dbReference>
<dbReference type="AlphaFoldDB" id="A0A383B683"/>
<dbReference type="SUPFAM" id="SSF53383">
    <property type="entry name" value="PLP-dependent transferases"/>
    <property type="match status" value="1"/>
</dbReference>
<dbReference type="Pfam" id="PF01041">
    <property type="entry name" value="DegT_DnrJ_EryC1"/>
    <property type="match status" value="2"/>
</dbReference>
<dbReference type="InterPro" id="IPR015421">
    <property type="entry name" value="PyrdxlP-dep_Trfase_major"/>
</dbReference>
<dbReference type="EMBL" id="UINC01197747">
    <property type="protein sequence ID" value="SVE15381.1"/>
    <property type="molecule type" value="Genomic_DNA"/>
</dbReference>
<dbReference type="PANTHER" id="PTHR30244">
    <property type="entry name" value="TRANSAMINASE"/>
    <property type="match status" value="1"/>
</dbReference>
<reference evidence="1" key="1">
    <citation type="submission" date="2018-05" db="EMBL/GenBank/DDBJ databases">
        <authorList>
            <person name="Lanie J.A."/>
            <person name="Ng W.-L."/>
            <person name="Kazmierczak K.M."/>
            <person name="Andrzejewski T.M."/>
            <person name="Davidsen T.M."/>
            <person name="Wayne K.J."/>
            <person name="Tettelin H."/>
            <person name="Glass J.I."/>
            <person name="Rusch D."/>
            <person name="Podicherti R."/>
            <person name="Tsui H.-C.T."/>
            <person name="Winkler M.E."/>
        </authorList>
    </citation>
    <scope>NUCLEOTIDE SEQUENCE</scope>
</reference>